<dbReference type="AlphaFoldDB" id="A0A210QYN4"/>
<dbReference type="GO" id="GO:0032259">
    <property type="term" value="P:methylation"/>
    <property type="evidence" value="ECO:0007669"/>
    <property type="project" value="UniProtKB-KW"/>
</dbReference>
<feature type="compositionally biased region" description="Basic and acidic residues" evidence="3">
    <location>
        <begin position="109"/>
        <end position="170"/>
    </location>
</feature>
<feature type="compositionally biased region" description="Polar residues" evidence="3">
    <location>
        <begin position="500"/>
        <end position="509"/>
    </location>
</feature>
<evidence type="ECO:0000313" key="6">
    <source>
        <dbReference type="Proteomes" id="UP000242188"/>
    </source>
</evidence>
<feature type="compositionally biased region" description="Basic and acidic residues" evidence="3">
    <location>
        <begin position="573"/>
        <end position="588"/>
    </location>
</feature>
<comment type="caution">
    <text evidence="5">The sequence shown here is derived from an EMBL/GenBank/DDBJ whole genome shotgun (WGS) entry which is preliminary data.</text>
</comment>
<feature type="region of interest" description="Disordered" evidence="3">
    <location>
        <begin position="109"/>
        <end position="185"/>
    </location>
</feature>
<evidence type="ECO:0000313" key="5">
    <source>
        <dbReference type="EMBL" id="OWF53888.1"/>
    </source>
</evidence>
<dbReference type="Gene3D" id="3.40.1280.10">
    <property type="match status" value="1"/>
</dbReference>
<feature type="compositionally biased region" description="Polar residues" evidence="3">
    <location>
        <begin position="536"/>
        <end position="560"/>
    </location>
</feature>
<dbReference type="EMBL" id="NEDP02001192">
    <property type="protein sequence ID" value="OWF53888.1"/>
    <property type="molecule type" value="Genomic_DNA"/>
</dbReference>
<evidence type="ECO:0000256" key="1">
    <source>
        <dbReference type="ARBA" id="ARBA00022603"/>
    </source>
</evidence>
<dbReference type="PANTHER" id="PTHR43191">
    <property type="entry name" value="RRNA METHYLTRANSFERASE 3"/>
    <property type="match status" value="1"/>
</dbReference>
<dbReference type="InterPro" id="IPR001537">
    <property type="entry name" value="SpoU_MeTrfase"/>
</dbReference>
<evidence type="ECO:0000259" key="4">
    <source>
        <dbReference type="Pfam" id="PF00588"/>
    </source>
</evidence>
<evidence type="ECO:0000256" key="3">
    <source>
        <dbReference type="SAM" id="MobiDB-lite"/>
    </source>
</evidence>
<dbReference type="InterPro" id="IPR029028">
    <property type="entry name" value="Alpha/beta_knot_MTases"/>
</dbReference>
<accession>A0A210QYN4</accession>
<feature type="region of interest" description="Disordered" evidence="3">
    <location>
        <begin position="474"/>
        <end position="591"/>
    </location>
</feature>
<keyword evidence="2" id="KW-0808">Transferase</keyword>
<dbReference type="SUPFAM" id="SSF55315">
    <property type="entry name" value="L30e-like"/>
    <property type="match status" value="1"/>
</dbReference>
<dbReference type="GO" id="GO:0003723">
    <property type="term" value="F:RNA binding"/>
    <property type="evidence" value="ECO:0007669"/>
    <property type="project" value="InterPro"/>
</dbReference>
<proteinExistence type="predicted"/>
<dbReference type="Gene3D" id="3.30.1330.30">
    <property type="match status" value="1"/>
</dbReference>
<evidence type="ECO:0000256" key="2">
    <source>
        <dbReference type="ARBA" id="ARBA00022679"/>
    </source>
</evidence>
<dbReference type="InterPro" id="IPR051259">
    <property type="entry name" value="rRNA_Methyltransferase"/>
</dbReference>
<name>A0A210QYN4_MIZYE</name>
<dbReference type="PANTHER" id="PTHR43191:SF2">
    <property type="entry name" value="RRNA METHYLTRANSFERASE 3, MITOCHONDRIAL"/>
    <property type="match status" value="1"/>
</dbReference>
<dbReference type="SUPFAM" id="SSF75217">
    <property type="entry name" value="alpha/beta knot"/>
    <property type="match status" value="1"/>
</dbReference>
<keyword evidence="1" id="KW-0489">Methyltransferase</keyword>
<feature type="compositionally biased region" description="Polar residues" evidence="3">
    <location>
        <begin position="482"/>
        <end position="491"/>
    </location>
</feature>
<dbReference type="OrthoDB" id="270651at2759"/>
<dbReference type="InterPro" id="IPR029064">
    <property type="entry name" value="Ribosomal_eL30-like_sf"/>
</dbReference>
<dbReference type="STRING" id="6573.A0A210QYN4"/>
<reference evidence="5 6" key="1">
    <citation type="journal article" date="2017" name="Nat. Ecol. Evol.">
        <title>Scallop genome provides insights into evolution of bilaterian karyotype and development.</title>
        <authorList>
            <person name="Wang S."/>
            <person name="Zhang J."/>
            <person name="Jiao W."/>
            <person name="Li J."/>
            <person name="Xun X."/>
            <person name="Sun Y."/>
            <person name="Guo X."/>
            <person name="Huan P."/>
            <person name="Dong B."/>
            <person name="Zhang L."/>
            <person name="Hu X."/>
            <person name="Sun X."/>
            <person name="Wang J."/>
            <person name="Zhao C."/>
            <person name="Wang Y."/>
            <person name="Wang D."/>
            <person name="Huang X."/>
            <person name="Wang R."/>
            <person name="Lv J."/>
            <person name="Li Y."/>
            <person name="Zhang Z."/>
            <person name="Liu B."/>
            <person name="Lu W."/>
            <person name="Hui Y."/>
            <person name="Liang J."/>
            <person name="Zhou Z."/>
            <person name="Hou R."/>
            <person name="Li X."/>
            <person name="Liu Y."/>
            <person name="Li H."/>
            <person name="Ning X."/>
            <person name="Lin Y."/>
            <person name="Zhao L."/>
            <person name="Xing Q."/>
            <person name="Dou J."/>
            <person name="Li Y."/>
            <person name="Mao J."/>
            <person name="Guo H."/>
            <person name="Dou H."/>
            <person name="Li T."/>
            <person name="Mu C."/>
            <person name="Jiang W."/>
            <person name="Fu Q."/>
            <person name="Fu X."/>
            <person name="Miao Y."/>
            <person name="Liu J."/>
            <person name="Yu Q."/>
            <person name="Li R."/>
            <person name="Liao H."/>
            <person name="Li X."/>
            <person name="Kong Y."/>
            <person name="Jiang Z."/>
            <person name="Chourrout D."/>
            <person name="Li R."/>
            <person name="Bao Z."/>
        </authorList>
    </citation>
    <scope>NUCLEOTIDE SEQUENCE [LARGE SCALE GENOMIC DNA]</scope>
    <source>
        <strain evidence="5 6">PY_sf001</strain>
    </source>
</reference>
<keyword evidence="6" id="KW-1185">Reference proteome</keyword>
<dbReference type="InterPro" id="IPR029026">
    <property type="entry name" value="tRNA_m1G_MTases_N"/>
</dbReference>
<protein>
    <submittedName>
        <fullName evidence="5">Glyoxalase domain-containing protein 4</fullName>
    </submittedName>
</protein>
<feature type="domain" description="tRNA/rRNA methyltransferase SpoU type" evidence="4">
    <location>
        <begin position="305"/>
        <end position="384"/>
    </location>
</feature>
<dbReference type="GO" id="GO:0006396">
    <property type="term" value="P:RNA processing"/>
    <property type="evidence" value="ECO:0007669"/>
    <property type="project" value="InterPro"/>
</dbReference>
<organism evidence="5 6">
    <name type="scientific">Mizuhopecten yessoensis</name>
    <name type="common">Japanese scallop</name>
    <name type="synonym">Patinopecten yessoensis</name>
    <dbReference type="NCBI Taxonomy" id="6573"/>
    <lineage>
        <taxon>Eukaryota</taxon>
        <taxon>Metazoa</taxon>
        <taxon>Spiralia</taxon>
        <taxon>Lophotrochozoa</taxon>
        <taxon>Mollusca</taxon>
        <taxon>Bivalvia</taxon>
        <taxon>Autobranchia</taxon>
        <taxon>Pteriomorphia</taxon>
        <taxon>Pectinida</taxon>
        <taxon>Pectinoidea</taxon>
        <taxon>Pectinidae</taxon>
        <taxon>Mizuhopecten</taxon>
    </lineage>
</organism>
<feature type="compositionally biased region" description="Polar residues" evidence="3">
    <location>
        <begin position="171"/>
        <end position="185"/>
    </location>
</feature>
<dbReference type="GO" id="GO:0008173">
    <property type="term" value="F:RNA methyltransferase activity"/>
    <property type="evidence" value="ECO:0007669"/>
    <property type="project" value="InterPro"/>
</dbReference>
<dbReference type="Pfam" id="PF00588">
    <property type="entry name" value="SpoU_methylase"/>
    <property type="match status" value="1"/>
</dbReference>
<sequence>MAAFMSTCGRELTLLSRTKTLYASVINKQFRGYARRYNRTPVHVLTADEEKREFIDKKVAFRDRIRDFDRRDPVLSNLTQSKDLDRLKSLPKIRKPALDMDVFQDWENNRKPKRYTNDKKEFNNPNNAERRNDSKRSSFTKDKAMPEYGDKVRNEKGQAKNKENKKDKRSANTSAANKRQPVEQRTMSGVKYTILGSEDKKVGILLRTARSKKLRNNDRIILLEGSTLISDALQAGGKPKSIYFANFDALKRLPIEHLQEVPVYKCEEHHMNRWSDVVSTADVIALFEMPEDGKVFLKSQTTIPLTIILDQIRTPGNMGTIIRSAAAVGCERIIAMQNCVDLWDPKVTRAGAGCHFRVPFHQNVTWKYVENYIPVGARIYLSDKRRPTDKRVTKYTDPMDNGSNIDSLGYNQDDYESDPESDLILNTSFNDSQVLNEYQHAPLPVSYYSEMDYSRNDHTVLVIGGETRGISVSASGEGVTVESVNEPTGVSPSGDGVTVESVNEPTGVSASGEVIKSVSVQTGASTGGDGVADTVESVNEPTGASTSGEGIKSVSEQTGASTGGEGVKSKPKSASDESMKSAPQEKENQGIFHVKKQSCNLSIPWHFMSNCHQNEDNSLTCSMN</sequence>
<gene>
    <name evidence="5" type="ORF">KP79_PYT15893</name>
</gene>
<dbReference type="Proteomes" id="UP000242188">
    <property type="component" value="Unassembled WGS sequence"/>
</dbReference>